<feature type="binding site" evidence="8">
    <location>
        <position position="84"/>
    </location>
    <ligand>
        <name>Zn(2+)</name>
        <dbReference type="ChEBI" id="CHEBI:29105"/>
        <label>1</label>
    </ligand>
</feature>
<dbReference type="GO" id="GO:0006508">
    <property type="term" value="P:proteolysis"/>
    <property type="evidence" value="ECO:0007669"/>
    <property type="project" value="UniProtKB-KW"/>
</dbReference>
<comment type="similarity">
    <text evidence="1">Belongs to the peptidase M10A family.</text>
</comment>
<evidence type="ECO:0000256" key="6">
    <source>
        <dbReference type="ARBA" id="ARBA00023145"/>
    </source>
</evidence>
<keyword evidence="4" id="KW-0378">Hydrolase</keyword>
<sequence>MERREIKPYTPDLPREDVDHMTEKAFELWSNASVLTFTKVFKSEADTKLSFVWRDHGDNSPFNGTGGGFAHVFLPEGGIGGDVHFDEEETGTNNFRTHELGQSLGLPRIDDIGPLMYPRYVYCGDVLLSQKDINAIQAVHYKSFNLQKIHEYDENMQSMDAGYPKESQTTDLTKQFTAQADSGRPLLVLHEYDNH</sequence>
<feature type="binding site" evidence="8">
    <location>
        <position position="58"/>
    </location>
    <ligand>
        <name>Zn(2+)</name>
        <dbReference type="ChEBI" id="CHEBI:29105"/>
        <label>1</label>
    </ligand>
</feature>
<dbReference type="AlphaFoldDB" id="A0A7J7EZ85"/>
<gene>
    <name evidence="10" type="ORF">HPG69_018499</name>
</gene>
<evidence type="ECO:0000313" key="10">
    <source>
        <dbReference type="EMBL" id="KAF5921099.1"/>
    </source>
</evidence>
<keyword evidence="8" id="KW-0106">Calcium</keyword>
<feature type="binding site" evidence="8">
    <location>
        <position position="86"/>
    </location>
    <ligand>
        <name>Ca(2+)</name>
        <dbReference type="ChEBI" id="CHEBI:29108"/>
        <label>3</label>
    </ligand>
</feature>
<comment type="cofactor">
    <cofactor evidence="8">
        <name>Zn(2+)</name>
        <dbReference type="ChEBI" id="CHEBI:29105"/>
    </cofactor>
    <text evidence="8">Binds 2 Zn(2+) ions per subunit.</text>
</comment>
<evidence type="ECO:0000256" key="8">
    <source>
        <dbReference type="PIRSR" id="PIRSR621190-2"/>
    </source>
</evidence>
<dbReference type="InterPro" id="IPR006026">
    <property type="entry name" value="Peptidase_Metallo"/>
</dbReference>
<evidence type="ECO:0000256" key="2">
    <source>
        <dbReference type="ARBA" id="ARBA00022670"/>
    </source>
</evidence>
<name>A0A7J7EZ85_DICBM</name>
<feature type="binding site" evidence="8">
    <location>
        <position position="89"/>
    </location>
    <ligand>
        <name>Ca(2+)</name>
        <dbReference type="ChEBI" id="CHEBI:29108"/>
        <label>1</label>
    </ligand>
</feature>
<dbReference type="EMBL" id="JACDTQ010001719">
    <property type="protein sequence ID" value="KAF5921099.1"/>
    <property type="molecule type" value="Genomic_DNA"/>
</dbReference>
<feature type="binding site" evidence="8">
    <location>
        <position position="46"/>
    </location>
    <ligand>
        <name>Ca(2+)</name>
        <dbReference type="ChEBI" id="CHEBI:29108"/>
        <label>2</label>
    </ligand>
</feature>
<keyword evidence="5 8" id="KW-0862">Zinc</keyword>
<feature type="domain" description="Peptidase metallopeptidase" evidence="9">
    <location>
        <begin position="2"/>
        <end position="142"/>
    </location>
</feature>
<feature type="binding site" evidence="8">
    <location>
        <position position="12"/>
    </location>
    <ligand>
        <name>Ca(2+)</name>
        <dbReference type="ChEBI" id="CHEBI:29108"/>
        <label>1</label>
    </ligand>
</feature>
<keyword evidence="11" id="KW-1185">Reference proteome</keyword>
<dbReference type="PANTHER" id="PTHR10201:SF151">
    <property type="entry name" value="INTERSTITIAL COLLAGENASE"/>
    <property type="match status" value="1"/>
</dbReference>
<dbReference type="InterPro" id="IPR024079">
    <property type="entry name" value="MetalloPept_cat_dom_sf"/>
</dbReference>
<protein>
    <recommendedName>
        <fullName evidence="9">Peptidase metallopeptidase domain-containing protein</fullName>
    </recommendedName>
</protein>
<feature type="binding site" evidence="8">
    <location>
        <position position="80"/>
    </location>
    <ligand>
        <name>Ca(2+)</name>
        <dbReference type="ChEBI" id="CHEBI:29108"/>
        <label>2</label>
    </ligand>
</feature>
<feature type="binding site" evidence="8">
    <location>
        <position position="64"/>
    </location>
    <ligand>
        <name>Ca(2+)</name>
        <dbReference type="ChEBI" id="CHEBI:29108"/>
        <label>3</label>
    </ligand>
</feature>
<dbReference type="PANTHER" id="PTHR10201">
    <property type="entry name" value="MATRIX METALLOPROTEINASE"/>
    <property type="match status" value="1"/>
</dbReference>
<feature type="binding site" evidence="8">
    <location>
        <position position="89"/>
    </location>
    <ligand>
        <name>Ca(2+)</name>
        <dbReference type="ChEBI" id="CHEBI:29108"/>
        <label>3</label>
    </ligand>
</feature>
<dbReference type="Pfam" id="PF00413">
    <property type="entry name" value="Peptidase_M10"/>
    <property type="match status" value="1"/>
</dbReference>
<proteinExistence type="inferred from homology"/>
<dbReference type="Proteomes" id="UP000551758">
    <property type="component" value="Unassembled WGS sequence"/>
</dbReference>
<evidence type="ECO:0000259" key="9">
    <source>
        <dbReference type="SMART" id="SM00235"/>
    </source>
</evidence>
<feature type="active site" evidence="7">
    <location>
        <position position="99"/>
    </location>
</feature>
<keyword evidence="2" id="KW-0645">Protease</keyword>
<evidence type="ECO:0000256" key="4">
    <source>
        <dbReference type="ARBA" id="ARBA00022801"/>
    </source>
</evidence>
<dbReference type="GO" id="GO:0031012">
    <property type="term" value="C:extracellular matrix"/>
    <property type="evidence" value="ECO:0007669"/>
    <property type="project" value="InterPro"/>
</dbReference>
<evidence type="ECO:0000256" key="3">
    <source>
        <dbReference type="ARBA" id="ARBA00022723"/>
    </source>
</evidence>
<feature type="binding site" evidence="8">
    <location>
        <position position="71"/>
    </location>
    <ligand>
        <name>Zn(2+)</name>
        <dbReference type="ChEBI" id="CHEBI:29105"/>
        <label>1</label>
    </ligand>
</feature>
<dbReference type="GO" id="GO:0004222">
    <property type="term" value="F:metalloendopeptidase activity"/>
    <property type="evidence" value="ECO:0007669"/>
    <property type="project" value="InterPro"/>
</dbReference>
<keyword evidence="6" id="KW-0865">Zymogen</keyword>
<dbReference type="Gene3D" id="3.40.390.10">
    <property type="entry name" value="Collagenase (Catalytic Domain)"/>
    <property type="match status" value="1"/>
</dbReference>
<accession>A0A7J7EZ85</accession>
<evidence type="ECO:0000256" key="5">
    <source>
        <dbReference type="ARBA" id="ARBA00022833"/>
    </source>
</evidence>
<feature type="binding site" evidence="8">
    <location>
        <position position="56"/>
    </location>
    <ligand>
        <name>Zn(2+)</name>
        <dbReference type="ChEBI" id="CHEBI:29105"/>
        <label>1</label>
    </ligand>
</feature>
<dbReference type="InterPro" id="IPR001818">
    <property type="entry name" value="Pept_M10_metallopeptidase"/>
</dbReference>
<comment type="cofactor">
    <cofactor evidence="8">
        <name>Ca(2+)</name>
        <dbReference type="ChEBI" id="CHEBI:29108"/>
    </cofactor>
    <text evidence="8">Can bind about 5 Ca(2+) ions per subunit.</text>
</comment>
<dbReference type="GO" id="GO:0030198">
    <property type="term" value="P:extracellular matrix organization"/>
    <property type="evidence" value="ECO:0007669"/>
    <property type="project" value="TreeGrafter"/>
</dbReference>
<evidence type="ECO:0000256" key="7">
    <source>
        <dbReference type="PIRSR" id="PIRSR621190-1"/>
    </source>
</evidence>
<organism evidence="10 11">
    <name type="scientific">Diceros bicornis minor</name>
    <name type="common">South-central black rhinoceros</name>
    <dbReference type="NCBI Taxonomy" id="77932"/>
    <lineage>
        <taxon>Eukaryota</taxon>
        <taxon>Metazoa</taxon>
        <taxon>Chordata</taxon>
        <taxon>Craniata</taxon>
        <taxon>Vertebrata</taxon>
        <taxon>Euteleostomi</taxon>
        <taxon>Mammalia</taxon>
        <taxon>Eutheria</taxon>
        <taxon>Laurasiatheria</taxon>
        <taxon>Perissodactyla</taxon>
        <taxon>Rhinocerotidae</taxon>
        <taxon>Diceros</taxon>
    </lineage>
</organism>
<dbReference type="GO" id="GO:0008270">
    <property type="term" value="F:zinc ion binding"/>
    <property type="evidence" value="ECO:0007669"/>
    <property type="project" value="InterPro"/>
</dbReference>
<feature type="binding site" evidence="8">
    <location>
        <position position="98"/>
    </location>
    <ligand>
        <name>Zn(2+)</name>
        <dbReference type="ChEBI" id="CHEBI:29105"/>
        <label>2</label>
        <note>catalytic</note>
    </ligand>
</feature>
<dbReference type="SUPFAM" id="SSF55486">
    <property type="entry name" value="Metalloproteases ('zincins'), catalytic domain"/>
    <property type="match status" value="1"/>
</dbReference>
<keyword evidence="3 8" id="KW-0479">Metal-binding</keyword>
<dbReference type="GO" id="GO:0030574">
    <property type="term" value="P:collagen catabolic process"/>
    <property type="evidence" value="ECO:0007669"/>
    <property type="project" value="TreeGrafter"/>
</dbReference>
<reference evidence="10 11" key="1">
    <citation type="journal article" date="2020" name="Mol. Biol. Evol.">
        <title>Interspecific Gene Flow and the Evolution of Specialization in Black and White Rhinoceros.</title>
        <authorList>
            <person name="Moodley Y."/>
            <person name="Westbury M.V."/>
            <person name="Russo I.M."/>
            <person name="Gopalakrishnan S."/>
            <person name="Rakotoarivelo A."/>
            <person name="Olsen R.A."/>
            <person name="Prost S."/>
            <person name="Tunstall T."/>
            <person name="Ryder O.A."/>
            <person name="Dalen L."/>
            <person name="Bruford M.W."/>
        </authorList>
    </citation>
    <scope>NUCLEOTIDE SEQUENCE [LARGE SCALE GENOMIC DNA]</scope>
    <source>
        <strain evidence="10">SBR-YM</strain>
        <tissue evidence="10">Skin</tissue>
    </source>
</reference>
<comment type="caution">
    <text evidence="10">The sequence shown here is derived from an EMBL/GenBank/DDBJ whole genome shotgun (WGS) entry which is preliminary data.</text>
</comment>
<feature type="binding site" evidence="8">
    <location>
        <position position="116"/>
    </location>
    <ligand>
        <name>Zn(2+)</name>
        <dbReference type="ChEBI" id="CHEBI:29105"/>
        <label>2</label>
        <note>catalytic</note>
    </ligand>
</feature>
<evidence type="ECO:0000256" key="1">
    <source>
        <dbReference type="ARBA" id="ARBA00010370"/>
    </source>
</evidence>
<feature type="binding site" evidence="8">
    <location>
        <position position="82"/>
    </location>
    <ligand>
        <name>Ca(2+)</name>
        <dbReference type="ChEBI" id="CHEBI:29108"/>
        <label>2</label>
    </ligand>
</feature>
<dbReference type="PRINTS" id="PR00138">
    <property type="entry name" value="MATRIXIN"/>
</dbReference>
<dbReference type="InterPro" id="IPR021190">
    <property type="entry name" value="Pept_M10A"/>
</dbReference>
<dbReference type="SMART" id="SM00235">
    <property type="entry name" value="ZnMc"/>
    <property type="match status" value="1"/>
</dbReference>
<evidence type="ECO:0000313" key="11">
    <source>
        <dbReference type="Proteomes" id="UP000551758"/>
    </source>
</evidence>